<protein>
    <submittedName>
        <fullName evidence="1">Uncharacterized protein</fullName>
    </submittedName>
</protein>
<dbReference type="AlphaFoldDB" id="A0A644Z7A3"/>
<gene>
    <name evidence="1" type="ORF">SDC9_83282</name>
</gene>
<sequence length="60" mass="6706">MERYVQRIFAQVKPLAERPRWHRAVALIAHGILVRTGVSAAGKHLPKLHSLAILKAVDSQ</sequence>
<accession>A0A644Z7A3</accession>
<proteinExistence type="predicted"/>
<organism evidence="1">
    <name type="scientific">bioreactor metagenome</name>
    <dbReference type="NCBI Taxonomy" id="1076179"/>
    <lineage>
        <taxon>unclassified sequences</taxon>
        <taxon>metagenomes</taxon>
        <taxon>ecological metagenomes</taxon>
    </lineage>
</organism>
<reference evidence="1" key="1">
    <citation type="submission" date="2019-08" db="EMBL/GenBank/DDBJ databases">
        <authorList>
            <person name="Kucharzyk K."/>
            <person name="Murdoch R.W."/>
            <person name="Higgins S."/>
            <person name="Loffler F."/>
        </authorList>
    </citation>
    <scope>NUCLEOTIDE SEQUENCE</scope>
</reference>
<evidence type="ECO:0000313" key="1">
    <source>
        <dbReference type="EMBL" id="MPM36682.1"/>
    </source>
</evidence>
<comment type="caution">
    <text evidence="1">The sequence shown here is derived from an EMBL/GenBank/DDBJ whole genome shotgun (WGS) entry which is preliminary data.</text>
</comment>
<dbReference type="EMBL" id="VSSQ01007686">
    <property type="protein sequence ID" value="MPM36682.1"/>
    <property type="molecule type" value="Genomic_DNA"/>
</dbReference>
<name>A0A644Z7A3_9ZZZZ</name>